<comment type="catalytic activity">
    <reaction evidence="10">
        <text>L-threonyl-[protein] + FAD = FMN-L-threonyl-[protein] + AMP + H(+)</text>
        <dbReference type="Rhea" id="RHEA:36847"/>
        <dbReference type="Rhea" id="RHEA-COMP:11060"/>
        <dbReference type="Rhea" id="RHEA-COMP:11061"/>
        <dbReference type="ChEBI" id="CHEBI:15378"/>
        <dbReference type="ChEBI" id="CHEBI:30013"/>
        <dbReference type="ChEBI" id="CHEBI:57692"/>
        <dbReference type="ChEBI" id="CHEBI:74257"/>
        <dbReference type="ChEBI" id="CHEBI:456215"/>
        <dbReference type="EC" id="2.7.1.180"/>
    </reaction>
</comment>
<organism evidence="11">
    <name type="scientific">freshwater metagenome</name>
    <dbReference type="NCBI Taxonomy" id="449393"/>
    <lineage>
        <taxon>unclassified sequences</taxon>
        <taxon>metagenomes</taxon>
        <taxon>ecological metagenomes</taxon>
    </lineage>
</organism>
<evidence type="ECO:0000313" key="11">
    <source>
        <dbReference type="EMBL" id="CAB4572220.1"/>
    </source>
</evidence>
<proteinExistence type="predicted"/>
<keyword evidence="4" id="KW-0285">Flavoprotein</keyword>
<evidence type="ECO:0000256" key="9">
    <source>
        <dbReference type="ARBA" id="ARBA00031306"/>
    </source>
</evidence>
<dbReference type="GO" id="GO:0046872">
    <property type="term" value="F:metal ion binding"/>
    <property type="evidence" value="ECO:0007669"/>
    <property type="project" value="UniProtKB-KW"/>
</dbReference>
<keyword evidence="6" id="KW-0479">Metal-binding</keyword>
<evidence type="ECO:0000256" key="8">
    <source>
        <dbReference type="ARBA" id="ARBA00022842"/>
    </source>
</evidence>
<dbReference type="SUPFAM" id="SSF143631">
    <property type="entry name" value="ApbE-like"/>
    <property type="match status" value="1"/>
</dbReference>
<comment type="cofactor">
    <cofactor evidence="1">
        <name>Mg(2+)</name>
        <dbReference type="ChEBI" id="CHEBI:18420"/>
    </cofactor>
</comment>
<gene>
    <name evidence="11" type="ORF">UFOPK1643_00843</name>
</gene>
<evidence type="ECO:0000256" key="7">
    <source>
        <dbReference type="ARBA" id="ARBA00022827"/>
    </source>
</evidence>
<dbReference type="InterPro" id="IPR024932">
    <property type="entry name" value="ApbE"/>
</dbReference>
<dbReference type="GO" id="GO:0016740">
    <property type="term" value="F:transferase activity"/>
    <property type="evidence" value="ECO:0007669"/>
    <property type="project" value="UniProtKB-KW"/>
</dbReference>
<dbReference type="Gene3D" id="3.10.520.10">
    <property type="entry name" value="ApbE-like domains"/>
    <property type="match status" value="2"/>
</dbReference>
<keyword evidence="7" id="KW-0274">FAD</keyword>
<dbReference type="InterPro" id="IPR003374">
    <property type="entry name" value="ApbE-like_sf"/>
</dbReference>
<dbReference type="EMBL" id="CAEZTK010000066">
    <property type="protein sequence ID" value="CAB4572220.1"/>
    <property type="molecule type" value="Genomic_DNA"/>
</dbReference>
<dbReference type="Pfam" id="PF02424">
    <property type="entry name" value="ApbE"/>
    <property type="match status" value="2"/>
</dbReference>
<evidence type="ECO:0000256" key="6">
    <source>
        <dbReference type="ARBA" id="ARBA00022723"/>
    </source>
</evidence>
<evidence type="ECO:0000256" key="3">
    <source>
        <dbReference type="ARBA" id="ARBA00016337"/>
    </source>
</evidence>
<evidence type="ECO:0000256" key="10">
    <source>
        <dbReference type="ARBA" id="ARBA00048540"/>
    </source>
</evidence>
<name>A0A6J6E6M2_9ZZZZ</name>
<reference evidence="11" key="1">
    <citation type="submission" date="2020-05" db="EMBL/GenBank/DDBJ databases">
        <authorList>
            <person name="Chiriac C."/>
            <person name="Salcher M."/>
            <person name="Ghai R."/>
            <person name="Kavagutti S V."/>
        </authorList>
    </citation>
    <scope>NUCLEOTIDE SEQUENCE</scope>
</reference>
<dbReference type="PANTHER" id="PTHR30040:SF2">
    <property type="entry name" value="FAD:PROTEIN FMN TRANSFERASE"/>
    <property type="match status" value="1"/>
</dbReference>
<evidence type="ECO:0000256" key="5">
    <source>
        <dbReference type="ARBA" id="ARBA00022679"/>
    </source>
</evidence>
<sequence>MMNVHSEEVWSTVVTIESDLEGFSYEKQIEFLHLVDQVFSTFIPESEVSKLRAGQIDISQCNQLLQEVWQECLFAKEITDGAFDPWAVDGGFDPSGYVKGWAADQICDQLVALGARHIQVNAGGDIALRGGSSENAPWQIGVAHPENTELVSKIYSIHSGAIATSGTYERGNHIIDPQTKSIAVGSRSATVAGENAGLADALATALVVAGRDGAHWFSKPELANYSCWVVDRHEDTLWEISRT</sequence>
<dbReference type="EC" id="2.7.1.180" evidence="2"/>
<evidence type="ECO:0000256" key="2">
    <source>
        <dbReference type="ARBA" id="ARBA00011955"/>
    </source>
</evidence>
<protein>
    <recommendedName>
        <fullName evidence="3">FAD:protein FMN transferase</fullName>
        <ecNumber evidence="2">2.7.1.180</ecNumber>
    </recommendedName>
    <alternativeName>
        <fullName evidence="9">Flavin transferase</fullName>
    </alternativeName>
</protein>
<dbReference type="AlphaFoldDB" id="A0A6J6E6M2"/>
<evidence type="ECO:0000256" key="4">
    <source>
        <dbReference type="ARBA" id="ARBA00022630"/>
    </source>
</evidence>
<keyword evidence="8" id="KW-0460">Magnesium</keyword>
<accession>A0A6J6E6M2</accession>
<dbReference type="PANTHER" id="PTHR30040">
    <property type="entry name" value="THIAMINE BIOSYNTHESIS LIPOPROTEIN APBE"/>
    <property type="match status" value="1"/>
</dbReference>
<keyword evidence="5" id="KW-0808">Transferase</keyword>
<evidence type="ECO:0000256" key="1">
    <source>
        <dbReference type="ARBA" id="ARBA00001946"/>
    </source>
</evidence>